<comment type="caution">
    <text evidence="2">The sequence shown here is derived from an EMBL/GenBank/DDBJ whole genome shotgun (WGS) entry which is preliminary data.</text>
</comment>
<accession>A0A6D2HMP5</accession>
<dbReference type="GO" id="GO:0070042">
    <property type="term" value="F:rRNA (uridine-N3-)-methyltransferase activity"/>
    <property type="evidence" value="ECO:0007669"/>
    <property type="project" value="InterPro"/>
</dbReference>
<dbReference type="GO" id="GO:0070475">
    <property type="term" value="P:rRNA base methylation"/>
    <property type="evidence" value="ECO:0007669"/>
    <property type="project" value="InterPro"/>
</dbReference>
<dbReference type="OrthoDB" id="273345at2759"/>
<dbReference type="GO" id="GO:0005737">
    <property type="term" value="C:cytoplasm"/>
    <property type="evidence" value="ECO:0007669"/>
    <property type="project" value="TreeGrafter"/>
</dbReference>
<dbReference type="Gene3D" id="3.40.50.150">
    <property type="entry name" value="Vaccinia Virus protein VP39"/>
    <property type="match status" value="1"/>
</dbReference>
<dbReference type="EMBL" id="CACVBM020000177">
    <property type="protein sequence ID" value="CAA7015437.1"/>
    <property type="molecule type" value="Genomic_DNA"/>
</dbReference>
<keyword evidence="3" id="KW-1185">Reference proteome</keyword>
<dbReference type="Proteomes" id="UP000467841">
    <property type="component" value="Unassembled WGS sequence"/>
</dbReference>
<evidence type="ECO:0000259" key="1">
    <source>
        <dbReference type="Pfam" id="PF10354"/>
    </source>
</evidence>
<organism evidence="2 3">
    <name type="scientific">Microthlaspi erraticum</name>
    <dbReference type="NCBI Taxonomy" id="1685480"/>
    <lineage>
        <taxon>Eukaryota</taxon>
        <taxon>Viridiplantae</taxon>
        <taxon>Streptophyta</taxon>
        <taxon>Embryophyta</taxon>
        <taxon>Tracheophyta</taxon>
        <taxon>Spermatophyta</taxon>
        <taxon>Magnoliopsida</taxon>
        <taxon>eudicotyledons</taxon>
        <taxon>Gunneridae</taxon>
        <taxon>Pentapetalae</taxon>
        <taxon>rosids</taxon>
        <taxon>malvids</taxon>
        <taxon>Brassicales</taxon>
        <taxon>Brassicaceae</taxon>
        <taxon>Coluteocarpeae</taxon>
        <taxon>Microthlaspi</taxon>
    </lineage>
</organism>
<feature type="domain" description="25S rRNA (uridine-N(3))-methyltransferase BMT5-like" evidence="1">
    <location>
        <begin position="9"/>
        <end position="133"/>
    </location>
</feature>
<dbReference type="PANTHER" id="PTHR11538">
    <property type="entry name" value="PHENYLALANYL-TRNA SYNTHETASE"/>
    <property type="match status" value="1"/>
</dbReference>
<name>A0A6D2HMP5_9BRAS</name>
<sequence>MSPNIIEADAVVRKYKKARSNLETLKRLGASLLHGVDATKLQLHPDLHFRRFDRVIFNFPHAGFHGRESDSNLIQKHKKLVFGFFHGARHMLRADGEIHVSHKNKAPYCHWKLEELASKCSLGVDSLCGFRQEGLPWL</sequence>
<gene>
    <name evidence="2" type="ORF">MERR_LOCUS2672</name>
</gene>
<evidence type="ECO:0000313" key="2">
    <source>
        <dbReference type="EMBL" id="CAA7015437.1"/>
    </source>
</evidence>
<dbReference type="Pfam" id="PF10354">
    <property type="entry name" value="BMT5-like"/>
    <property type="match status" value="1"/>
</dbReference>
<proteinExistence type="predicted"/>
<dbReference type="AlphaFoldDB" id="A0A6D2HMP5"/>
<dbReference type="InterPro" id="IPR029063">
    <property type="entry name" value="SAM-dependent_MTases_sf"/>
</dbReference>
<dbReference type="InterPro" id="IPR019446">
    <property type="entry name" value="BMT5-like"/>
</dbReference>
<reference evidence="2" key="1">
    <citation type="submission" date="2020-01" db="EMBL/GenBank/DDBJ databases">
        <authorList>
            <person name="Mishra B."/>
        </authorList>
    </citation>
    <scope>NUCLEOTIDE SEQUENCE [LARGE SCALE GENOMIC DNA]</scope>
</reference>
<dbReference type="PANTHER" id="PTHR11538:SF26">
    <property type="entry name" value="FERREDOXIN-FOLD ANTICODON-BINDING DOMAIN-CONTAINING PROTEIN 1"/>
    <property type="match status" value="1"/>
</dbReference>
<protein>
    <recommendedName>
        <fullName evidence="1">25S rRNA (uridine-N(3))-methyltransferase BMT5-like domain-containing protein</fullName>
    </recommendedName>
</protein>
<evidence type="ECO:0000313" key="3">
    <source>
        <dbReference type="Proteomes" id="UP000467841"/>
    </source>
</evidence>